<name>A0A6L9SCI1_9ACTN</name>
<feature type="domain" description="ABC transmembrane type-1" evidence="9">
    <location>
        <begin position="96"/>
        <end position="288"/>
    </location>
</feature>
<evidence type="ECO:0000256" key="6">
    <source>
        <dbReference type="ARBA" id="ARBA00023136"/>
    </source>
</evidence>
<keyword evidence="11" id="KW-1185">Reference proteome</keyword>
<evidence type="ECO:0000256" key="5">
    <source>
        <dbReference type="ARBA" id="ARBA00022989"/>
    </source>
</evidence>
<evidence type="ECO:0000256" key="1">
    <source>
        <dbReference type="ARBA" id="ARBA00004651"/>
    </source>
</evidence>
<dbReference type="SUPFAM" id="SSF161098">
    <property type="entry name" value="MetI-like"/>
    <property type="match status" value="1"/>
</dbReference>
<dbReference type="InterPro" id="IPR000515">
    <property type="entry name" value="MetI-like"/>
</dbReference>
<keyword evidence="3" id="KW-1003">Cell membrane</keyword>
<evidence type="ECO:0000313" key="11">
    <source>
        <dbReference type="Proteomes" id="UP000475214"/>
    </source>
</evidence>
<feature type="transmembrane region" description="Helical" evidence="7">
    <location>
        <begin position="267"/>
        <end position="288"/>
    </location>
</feature>
<dbReference type="Gene3D" id="1.10.3720.10">
    <property type="entry name" value="MetI-like"/>
    <property type="match status" value="1"/>
</dbReference>
<feature type="transmembrane region" description="Helical" evidence="7">
    <location>
        <begin position="95"/>
        <end position="119"/>
    </location>
</feature>
<proteinExistence type="inferred from homology"/>
<comment type="caution">
    <text evidence="10">The sequence shown here is derived from an EMBL/GenBank/DDBJ whole genome shotgun (WGS) entry which is preliminary data.</text>
</comment>
<evidence type="ECO:0000259" key="9">
    <source>
        <dbReference type="PROSITE" id="PS50928"/>
    </source>
</evidence>
<accession>A0A6L9SCI1</accession>
<feature type="region of interest" description="Disordered" evidence="8">
    <location>
        <begin position="1"/>
        <end position="25"/>
    </location>
</feature>
<feature type="transmembrane region" description="Helical" evidence="7">
    <location>
        <begin position="131"/>
        <end position="152"/>
    </location>
</feature>
<evidence type="ECO:0000256" key="2">
    <source>
        <dbReference type="ARBA" id="ARBA00022448"/>
    </source>
</evidence>
<dbReference type="InterPro" id="IPR035906">
    <property type="entry name" value="MetI-like_sf"/>
</dbReference>
<feature type="transmembrane region" description="Helical" evidence="7">
    <location>
        <begin position="208"/>
        <end position="233"/>
    </location>
</feature>
<dbReference type="GO" id="GO:0055085">
    <property type="term" value="P:transmembrane transport"/>
    <property type="evidence" value="ECO:0007669"/>
    <property type="project" value="InterPro"/>
</dbReference>
<dbReference type="RefSeq" id="WP_163740696.1">
    <property type="nucleotide sequence ID" value="NZ_JAAGOA010000014.1"/>
</dbReference>
<organism evidence="10 11">
    <name type="scientific">Phytoactinopolyspora halotolerans</name>
    <dbReference type="NCBI Taxonomy" id="1981512"/>
    <lineage>
        <taxon>Bacteria</taxon>
        <taxon>Bacillati</taxon>
        <taxon>Actinomycetota</taxon>
        <taxon>Actinomycetes</taxon>
        <taxon>Jiangellales</taxon>
        <taxon>Jiangellaceae</taxon>
        <taxon>Phytoactinopolyspora</taxon>
    </lineage>
</organism>
<reference evidence="10 11" key="1">
    <citation type="submission" date="2020-02" db="EMBL/GenBank/DDBJ databases">
        <authorList>
            <person name="Li X.-J."/>
            <person name="Han X.-M."/>
        </authorList>
    </citation>
    <scope>NUCLEOTIDE SEQUENCE [LARGE SCALE GENOMIC DNA]</scope>
    <source>
        <strain evidence="10 11">CCTCC AB 2017055</strain>
    </source>
</reference>
<feature type="transmembrane region" description="Helical" evidence="7">
    <location>
        <begin position="164"/>
        <end position="187"/>
    </location>
</feature>
<evidence type="ECO:0000313" key="10">
    <source>
        <dbReference type="EMBL" id="NEE02271.1"/>
    </source>
</evidence>
<dbReference type="PANTHER" id="PTHR43744">
    <property type="entry name" value="ABC TRANSPORTER PERMEASE PROTEIN MG189-RELATED-RELATED"/>
    <property type="match status" value="1"/>
</dbReference>
<evidence type="ECO:0000256" key="8">
    <source>
        <dbReference type="SAM" id="MobiDB-lite"/>
    </source>
</evidence>
<feature type="transmembrane region" description="Helical" evidence="7">
    <location>
        <begin position="33"/>
        <end position="55"/>
    </location>
</feature>
<gene>
    <name evidence="10" type="ORF">G1H10_19030</name>
</gene>
<dbReference type="PANTHER" id="PTHR43744:SF6">
    <property type="entry name" value="ABC TRANSPORTER PERMEASE PROTEIN YESQ-RELATED"/>
    <property type="match status" value="1"/>
</dbReference>
<keyword evidence="6 7" id="KW-0472">Membrane</keyword>
<comment type="subcellular location">
    <subcellularLocation>
        <location evidence="1 7">Cell membrane</location>
        <topology evidence="1 7">Multi-pass membrane protein</topology>
    </subcellularLocation>
</comment>
<evidence type="ECO:0000256" key="4">
    <source>
        <dbReference type="ARBA" id="ARBA00022692"/>
    </source>
</evidence>
<keyword evidence="2 7" id="KW-0813">Transport</keyword>
<keyword evidence="4 7" id="KW-0812">Transmembrane</keyword>
<dbReference type="Pfam" id="PF00528">
    <property type="entry name" value="BPD_transp_1"/>
    <property type="match status" value="1"/>
</dbReference>
<keyword evidence="5 7" id="KW-1133">Transmembrane helix</keyword>
<feature type="compositionally biased region" description="Low complexity" evidence="8">
    <location>
        <begin position="1"/>
        <end position="18"/>
    </location>
</feature>
<dbReference type="EMBL" id="JAAGOA010000014">
    <property type="protein sequence ID" value="NEE02271.1"/>
    <property type="molecule type" value="Genomic_DNA"/>
</dbReference>
<dbReference type="Proteomes" id="UP000475214">
    <property type="component" value="Unassembled WGS sequence"/>
</dbReference>
<dbReference type="AlphaFoldDB" id="A0A6L9SCI1"/>
<evidence type="ECO:0000256" key="3">
    <source>
        <dbReference type="ARBA" id="ARBA00022475"/>
    </source>
</evidence>
<dbReference type="GO" id="GO:0005886">
    <property type="term" value="C:plasma membrane"/>
    <property type="evidence" value="ECO:0007669"/>
    <property type="project" value="UniProtKB-SubCell"/>
</dbReference>
<sequence>MSDLAATATDTRPAADTPPRAPRRPRRKHVTTAVWIVCLVVFTAVVLYPLVWMGFASFKPNHEFGSNSGLLPDDATIDNYVKVLEGVAGIPLSRFFLNSLILAVGSVIGIVISASMAAYAFARIAFRGRGLFFTVMIATLLLPFHVLIIPQYMIYRNLGLVDTFVPLLAGKFLATEAFFVFLMVQFIRNLPRDLDEAARIDGCGHPRIYVMITLPLIKPALITSSIFAFIWSWNDFLGPLLYLNSPEKYPLPLALRIFNDQTSVSDYGATIAVSVLALLPVLLFFMIFQRFLVEGVATQGLKG</sequence>
<evidence type="ECO:0000256" key="7">
    <source>
        <dbReference type="RuleBase" id="RU363032"/>
    </source>
</evidence>
<dbReference type="CDD" id="cd06261">
    <property type="entry name" value="TM_PBP2"/>
    <property type="match status" value="1"/>
</dbReference>
<dbReference type="PROSITE" id="PS50928">
    <property type="entry name" value="ABC_TM1"/>
    <property type="match status" value="1"/>
</dbReference>
<protein>
    <submittedName>
        <fullName evidence="10">Carbohydrate ABC transporter permease</fullName>
    </submittedName>
</protein>
<comment type="similarity">
    <text evidence="7">Belongs to the binding-protein-dependent transport system permease family.</text>
</comment>